<evidence type="ECO:0000313" key="1">
    <source>
        <dbReference type="EMBL" id="QDT02980.1"/>
    </source>
</evidence>
<protein>
    <submittedName>
        <fullName evidence="1">Uncharacterized protein</fullName>
    </submittedName>
</protein>
<sequence length="75" mass="7623">MIFSAGPPAGGPAEKIKISSVIANRGAGPTAKSCRRSAAKLGALASVRFSRVLLCFGTGRPCAHAANKTTRLAVK</sequence>
<proteinExistence type="predicted"/>
<evidence type="ECO:0000313" key="2">
    <source>
        <dbReference type="Proteomes" id="UP000318538"/>
    </source>
</evidence>
<dbReference type="EMBL" id="CP036525">
    <property type="protein sequence ID" value="QDT02980.1"/>
    <property type="molecule type" value="Genomic_DNA"/>
</dbReference>
<dbReference type="AlphaFoldDB" id="A0A517N797"/>
<keyword evidence="2" id="KW-1185">Reference proteome</keyword>
<dbReference type="KEGG" id="rlc:K227x_13590"/>
<dbReference type="Proteomes" id="UP000318538">
    <property type="component" value="Chromosome"/>
</dbReference>
<accession>A0A517N797</accession>
<name>A0A517N797_9BACT</name>
<organism evidence="1 2">
    <name type="scientific">Rubripirellula lacrimiformis</name>
    <dbReference type="NCBI Taxonomy" id="1930273"/>
    <lineage>
        <taxon>Bacteria</taxon>
        <taxon>Pseudomonadati</taxon>
        <taxon>Planctomycetota</taxon>
        <taxon>Planctomycetia</taxon>
        <taxon>Pirellulales</taxon>
        <taxon>Pirellulaceae</taxon>
        <taxon>Rubripirellula</taxon>
    </lineage>
</organism>
<reference evidence="1 2" key="1">
    <citation type="submission" date="2019-02" db="EMBL/GenBank/DDBJ databases">
        <title>Deep-cultivation of Planctomycetes and their phenomic and genomic characterization uncovers novel biology.</title>
        <authorList>
            <person name="Wiegand S."/>
            <person name="Jogler M."/>
            <person name="Boedeker C."/>
            <person name="Pinto D."/>
            <person name="Vollmers J."/>
            <person name="Rivas-Marin E."/>
            <person name="Kohn T."/>
            <person name="Peeters S.H."/>
            <person name="Heuer A."/>
            <person name="Rast P."/>
            <person name="Oberbeckmann S."/>
            <person name="Bunk B."/>
            <person name="Jeske O."/>
            <person name="Meyerdierks A."/>
            <person name="Storesund J.E."/>
            <person name="Kallscheuer N."/>
            <person name="Luecker S."/>
            <person name="Lage O.M."/>
            <person name="Pohl T."/>
            <person name="Merkel B.J."/>
            <person name="Hornburger P."/>
            <person name="Mueller R.-W."/>
            <person name="Bruemmer F."/>
            <person name="Labrenz M."/>
            <person name="Spormann A.M."/>
            <person name="Op den Camp H."/>
            <person name="Overmann J."/>
            <person name="Amann R."/>
            <person name="Jetten M.S.M."/>
            <person name="Mascher T."/>
            <person name="Medema M.H."/>
            <person name="Devos D.P."/>
            <person name="Kaster A.-K."/>
            <person name="Ovreas L."/>
            <person name="Rohde M."/>
            <person name="Galperin M.Y."/>
            <person name="Jogler C."/>
        </authorList>
    </citation>
    <scope>NUCLEOTIDE SEQUENCE [LARGE SCALE GENOMIC DNA]</scope>
    <source>
        <strain evidence="1 2">K22_7</strain>
    </source>
</reference>
<gene>
    <name evidence="1" type="ORF">K227x_13590</name>
</gene>